<dbReference type="Pfam" id="PF13343">
    <property type="entry name" value="SBP_bac_6"/>
    <property type="match status" value="1"/>
</dbReference>
<dbReference type="RefSeq" id="WP_369250810.1">
    <property type="nucleotide sequence ID" value="NZ_CP163443.1"/>
</dbReference>
<evidence type="ECO:0000313" key="3">
    <source>
        <dbReference type="EMBL" id="XDQ57749.1"/>
    </source>
</evidence>
<dbReference type="PANTHER" id="PTHR30006">
    <property type="entry name" value="THIAMINE-BINDING PERIPLASMIC PROTEIN-RELATED"/>
    <property type="match status" value="1"/>
</dbReference>
<feature type="signal peptide" evidence="2">
    <location>
        <begin position="1"/>
        <end position="38"/>
    </location>
</feature>
<organism evidence="3">
    <name type="scientific">Streptomyces sp. R41</name>
    <dbReference type="NCBI Taxonomy" id="3238632"/>
    <lineage>
        <taxon>Bacteria</taxon>
        <taxon>Bacillati</taxon>
        <taxon>Actinomycetota</taxon>
        <taxon>Actinomycetes</taxon>
        <taxon>Kitasatosporales</taxon>
        <taxon>Streptomycetaceae</taxon>
        <taxon>Streptomyces</taxon>
    </lineage>
</organism>
<keyword evidence="1 2" id="KW-0732">Signal</keyword>
<feature type="chain" id="PRO_5044208271" evidence="2">
    <location>
        <begin position="39"/>
        <end position="384"/>
    </location>
</feature>
<accession>A0AB39RSL1</accession>
<reference evidence="3" key="1">
    <citation type="submission" date="2024-07" db="EMBL/GenBank/DDBJ databases">
        <authorList>
            <person name="Yu S.T."/>
        </authorList>
    </citation>
    <scope>NUCLEOTIDE SEQUENCE</scope>
    <source>
        <strain evidence="3">R41</strain>
    </source>
</reference>
<evidence type="ECO:0000256" key="2">
    <source>
        <dbReference type="SAM" id="SignalP"/>
    </source>
</evidence>
<name>A0AB39RSL1_9ACTN</name>
<dbReference type="AlphaFoldDB" id="A0AB39RSL1"/>
<dbReference type="Gene3D" id="3.40.190.10">
    <property type="entry name" value="Periplasmic binding protein-like II"/>
    <property type="match status" value="2"/>
</dbReference>
<dbReference type="SUPFAM" id="SSF53850">
    <property type="entry name" value="Periplasmic binding protein-like II"/>
    <property type="match status" value="1"/>
</dbReference>
<sequence>MHERQHIAMKLTKKKRLGVAIATGLALTAVSATAIAQAAQPAAAREQDQLQALYQAAKAEGGKVTVYIGGDAPGQWDSLADAFTKQFPDVKLHLVTDLSKYHDARIDNQLATGHLTADAAILQTAQDFDRWKKHGDLLKYKPVGWNDVYANAKDKDGYYTGVFYGAFSYIVNTRQLPANPGDFKGTDLLEPAYKNKLILTYPNDDDAVLFGYKQIVDKYGWNYLAKLVRQNPKLIRGVPGSSAGVASGDYLASIAVGGDARPDGTQVFSSTERFNSWAQRGAIFKKAPHKAGAKLFLSWLNSQATQKNAIATWTWSVREDIAPPAGLKPLASYKNTDPDAFVKFMSNRAAVERFRSQLELYVGQVKGADPADPTDTLGRTPGSF</sequence>
<proteinExistence type="predicted"/>
<protein>
    <submittedName>
        <fullName evidence="3">ABC transporter substrate-binding protein</fullName>
    </submittedName>
</protein>
<dbReference type="PANTHER" id="PTHR30006:SF2">
    <property type="entry name" value="ABC TRANSPORTER SUBSTRATE-BINDING PROTEIN"/>
    <property type="match status" value="1"/>
</dbReference>
<dbReference type="EMBL" id="CP163443">
    <property type="protein sequence ID" value="XDQ57749.1"/>
    <property type="molecule type" value="Genomic_DNA"/>
</dbReference>
<gene>
    <name evidence="3" type="ORF">AB5J53_41850</name>
</gene>
<evidence type="ECO:0000256" key="1">
    <source>
        <dbReference type="ARBA" id="ARBA00022729"/>
    </source>
</evidence>